<gene>
    <name evidence="1" type="ORF">EVJ48_02680</name>
</gene>
<organism evidence="1 2">
    <name type="scientific">Candidatus Acidulodesulfobacterium acidiphilum</name>
    <dbReference type="NCBI Taxonomy" id="2597224"/>
    <lineage>
        <taxon>Bacteria</taxon>
        <taxon>Deltaproteobacteria</taxon>
        <taxon>Candidatus Acidulodesulfobacterales</taxon>
        <taxon>Candidatus Acidulodesulfobacterium</taxon>
    </lineage>
</organism>
<dbReference type="EMBL" id="SHMQ01000005">
    <property type="protein sequence ID" value="RZV39845.1"/>
    <property type="molecule type" value="Genomic_DNA"/>
</dbReference>
<evidence type="ECO:0000313" key="1">
    <source>
        <dbReference type="EMBL" id="RZV39845.1"/>
    </source>
</evidence>
<accession>A0A520XFK2</accession>
<dbReference type="Proteomes" id="UP000322454">
    <property type="component" value="Unassembled WGS sequence"/>
</dbReference>
<proteinExistence type="predicted"/>
<evidence type="ECO:0000313" key="2">
    <source>
        <dbReference type="Proteomes" id="UP000322454"/>
    </source>
</evidence>
<reference evidence="1 2" key="1">
    <citation type="submission" date="2019-01" db="EMBL/GenBank/DDBJ databases">
        <title>Insights into ecological role of a new deltaproteobacterial order Candidatus Sinidesulfobacterales (Sva0485) by metagenomics and metatranscriptomics.</title>
        <authorList>
            <person name="Tan S."/>
            <person name="Liu J."/>
            <person name="Fang Y."/>
            <person name="Hedlund B."/>
            <person name="Lian Z.-H."/>
            <person name="Huang L.-Y."/>
            <person name="Li J.-T."/>
            <person name="Huang L.-N."/>
            <person name="Li W.-J."/>
            <person name="Jiang H.-C."/>
            <person name="Dong H.-L."/>
            <person name="Shu W.-S."/>
        </authorList>
    </citation>
    <scope>NUCLEOTIDE SEQUENCE [LARGE SCALE GENOMIC DNA]</scope>
    <source>
        <strain evidence="1">AP4</strain>
    </source>
</reference>
<comment type="caution">
    <text evidence="1">The sequence shown here is derived from an EMBL/GenBank/DDBJ whole genome shotgun (WGS) entry which is preliminary data.</text>
</comment>
<dbReference type="AlphaFoldDB" id="A0A520XFK2"/>
<name>A0A520XFK2_9DELT</name>
<protein>
    <submittedName>
        <fullName evidence="1">Uncharacterized protein</fullName>
    </submittedName>
</protein>
<sequence>MESIKNMAASENAFIVKYFYKSEAFIVCDNCNKRLSGELSFNLFFLTENSVPYLSRIFCRRCADVLYHETVRLSYMEAKINVKKIIIARERY</sequence>